<proteinExistence type="predicted"/>
<dbReference type="AlphaFoldDB" id="A0A5D8QHR1"/>
<dbReference type="RefSeq" id="WP_149544299.1">
    <property type="nucleotide sequence ID" value="NZ_VTPS01000002.1"/>
</dbReference>
<dbReference type="Proteomes" id="UP000322976">
    <property type="component" value="Unassembled WGS sequence"/>
</dbReference>
<accession>A0A5D8QHR1</accession>
<dbReference type="EMBL" id="VTPS01000002">
    <property type="protein sequence ID" value="TZE83103.1"/>
    <property type="molecule type" value="Genomic_DNA"/>
</dbReference>
<reference evidence="1 2" key="1">
    <citation type="submission" date="2019-08" db="EMBL/GenBank/DDBJ databases">
        <title>Calorimonas adulescens gen. nov., sp. nov., an anaerobic thermophilic bacterium from Sakhalin hot spring.</title>
        <authorList>
            <person name="Khomyakova M.A."/>
            <person name="Merkel A.Y."/>
            <person name="Novikov A."/>
            <person name="Bonch-Osmolovskaya E.A."/>
            <person name="Slobodkin A.I."/>
        </authorList>
    </citation>
    <scope>NUCLEOTIDE SEQUENCE [LARGE SCALE GENOMIC DNA]</scope>
    <source>
        <strain evidence="1 2">A05MB</strain>
    </source>
</reference>
<comment type="caution">
    <text evidence="1">The sequence shown here is derived from an EMBL/GenBank/DDBJ whole genome shotgun (WGS) entry which is preliminary data.</text>
</comment>
<gene>
    <name evidence="1" type="ORF">FWJ32_01915</name>
</gene>
<organism evidence="1 2">
    <name type="scientific">Calorimonas adulescens</name>
    <dbReference type="NCBI Taxonomy" id="2606906"/>
    <lineage>
        <taxon>Bacteria</taxon>
        <taxon>Bacillati</taxon>
        <taxon>Bacillota</taxon>
        <taxon>Clostridia</taxon>
        <taxon>Thermoanaerobacterales</taxon>
        <taxon>Thermoanaerobacteraceae</taxon>
        <taxon>Calorimonas</taxon>
    </lineage>
</organism>
<evidence type="ECO:0000313" key="2">
    <source>
        <dbReference type="Proteomes" id="UP000322976"/>
    </source>
</evidence>
<evidence type="ECO:0000313" key="1">
    <source>
        <dbReference type="EMBL" id="TZE83103.1"/>
    </source>
</evidence>
<protein>
    <submittedName>
        <fullName evidence="1">DUF2933 domain-containing protein</fullName>
    </submittedName>
</protein>
<name>A0A5D8QHR1_9THEO</name>
<keyword evidence="2" id="KW-1185">Reference proteome</keyword>
<sequence length="53" mass="5929">MNWILGVLPLLAVLACPLMMILMTFGMFGHNHGGGCHGNHQREQNEEKPLQDK</sequence>